<protein>
    <submittedName>
        <fullName evidence="3">Peptidase M24 family protein</fullName>
    </submittedName>
</protein>
<dbReference type="EMBL" id="NMVR01000304">
    <property type="protein sequence ID" value="PJG36394.1"/>
    <property type="molecule type" value="Genomic_DNA"/>
</dbReference>
<dbReference type="PANTHER" id="PTHR46112">
    <property type="entry name" value="AMINOPEPTIDASE"/>
    <property type="match status" value="1"/>
</dbReference>
<dbReference type="InterPro" id="IPR036005">
    <property type="entry name" value="Creatinase/aminopeptidase-like"/>
</dbReference>
<dbReference type="PANTHER" id="PTHR46112:SF10">
    <property type="entry name" value="DIPEPTIDASE YKVY-RELATED"/>
    <property type="match status" value="1"/>
</dbReference>
<accession>A0AAP8GFT9</accession>
<dbReference type="Gene3D" id="3.40.350.10">
    <property type="entry name" value="Creatinase/prolidase N-terminal domain"/>
    <property type="match status" value="1"/>
</dbReference>
<dbReference type="AlphaFoldDB" id="A0AAP8GFT9"/>
<dbReference type="InterPro" id="IPR050659">
    <property type="entry name" value="Peptidase_M24B"/>
</dbReference>
<evidence type="ECO:0000313" key="4">
    <source>
        <dbReference type="Proteomes" id="UP000231328"/>
    </source>
</evidence>
<dbReference type="SUPFAM" id="SSF55920">
    <property type="entry name" value="Creatinase/aminopeptidase"/>
    <property type="match status" value="1"/>
</dbReference>
<reference evidence="3 4" key="1">
    <citation type="submission" date="2017-07" db="EMBL/GenBank/DDBJ databases">
        <title>Draft genome sequence of Enterobacter cloacae ST128, a clinical strain coproducing KPC-2 and NDM-1 carbapenemases.</title>
        <authorList>
            <person name="Li X."/>
        </authorList>
    </citation>
    <scope>NUCLEOTIDE SEQUENCE [LARGE SCALE GENOMIC DNA]</scope>
    <source>
        <strain evidence="3 4">HBY</strain>
    </source>
</reference>
<evidence type="ECO:0000256" key="2">
    <source>
        <dbReference type="ARBA" id="ARBA00023211"/>
    </source>
</evidence>
<dbReference type="InterPro" id="IPR029149">
    <property type="entry name" value="Creatin/AminoP/Spt16_N"/>
</dbReference>
<evidence type="ECO:0000313" key="3">
    <source>
        <dbReference type="EMBL" id="PJG36394.1"/>
    </source>
</evidence>
<feature type="non-terminal residue" evidence="3">
    <location>
        <position position="113"/>
    </location>
</feature>
<dbReference type="Proteomes" id="UP000231328">
    <property type="component" value="Unassembled WGS sequence"/>
</dbReference>
<keyword evidence="2" id="KW-0464">Manganese</keyword>
<organism evidence="3 4">
    <name type="scientific">Enterobacter hormaechei</name>
    <dbReference type="NCBI Taxonomy" id="158836"/>
    <lineage>
        <taxon>Bacteria</taxon>
        <taxon>Pseudomonadati</taxon>
        <taxon>Pseudomonadota</taxon>
        <taxon>Gammaproteobacteria</taxon>
        <taxon>Enterobacterales</taxon>
        <taxon>Enterobacteriaceae</taxon>
        <taxon>Enterobacter</taxon>
        <taxon>Enterobacter cloacae complex</taxon>
    </lineage>
</organism>
<comment type="caution">
    <text evidence="3">The sequence shown here is derived from an EMBL/GenBank/DDBJ whole genome shotgun (WGS) entry which is preliminary data.</text>
</comment>
<name>A0AAP8GFT9_9ENTR</name>
<comment type="similarity">
    <text evidence="1">Belongs to the peptidase M24B family.</text>
</comment>
<gene>
    <name evidence="3" type="ORF">CGZ54_28675</name>
</gene>
<evidence type="ECO:0000256" key="1">
    <source>
        <dbReference type="ARBA" id="ARBA00008766"/>
    </source>
</evidence>
<dbReference type="Gene3D" id="3.90.230.10">
    <property type="entry name" value="Creatinase/methionine aminopeptidase superfamily"/>
    <property type="match status" value="1"/>
</dbReference>
<sequence>PFTGEIVGYLDTENPFSLYPQTINKLLIESEHLTVARQKQLISGFNVNSFGDVDLTIKQLRNIKSEDEISKIRKAAELADKCIEIGVSYLKEGVTEREVVNHIEQTIKQYGVN</sequence>
<feature type="non-terminal residue" evidence="3">
    <location>
        <position position="1"/>
    </location>
</feature>
<proteinExistence type="inferred from homology"/>